<organism evidence="1 2">
    <name type="scientific">Histidinibacterium lentulum</name>
    <dbReference type="NCBI Taxonomy" id="2480588"/>
    <lineage>
        <taxon>Bacteria</taxon>
        <taxon>Pseudomonadati</taxon>
        <taxon>Pseudomonadota</taxon>
        <taxon>Alphaproteobacteria</taxon>
        <taxon>Rhodobacterales</taxon>
        <taxon>Paracoccaceae</taxon>
        <taxon>Histidinibacterium</taxon>
    </lineage>
</organism>
<reference evidence="1 2" key="1">
    <citation type="submission" date="2018-10" db="EMBL/GenBank/DDBJ databases">
        <title>Histidinibacterium lentulum gen. nov., sp. nov., a marine bacterium from the culture broth of Picochlorum sp. 122.</title>
        <authorList>
            <person name="Wang G."/>
        </authorList>
    </citation>
    <scope>NUCLEOTIDE SEQUENCE [LARGE SCALE GENOMIC DNA]</scope>
    <source>
        <strain evidence="1 2">B17</strain>
    </source>
</reference>
<name>A0A3N2QYN9_9RHOB</name>
<evidence type="ECO:0000313" key="1">
    <source>
        <dbReference type="EMBL" id="ROU00334.1"/>
    </source>
</evidence>
<dbReference type="EMBL" id="RDRB01000006">
    <property type="protein sequence ID" value="ROU00334.1"/>
    <property type="molecule type" value="Genomic_DNA"/>
</dbReference>
<dbReference type="Gene3D" id="3.30.720.120">
    <property type="match status" value="1"/>
</dbReference>
<dbReference type="OrthoDB" id="9806868at2"/>
<dbReference type="SUPFAM" id="SSF54593">
    <property type="entry name" value="Glyoxalase/Bleomycin resistance protein/Dihydroxybiphenyl dioxygenase"/>
    <property type="match status" value="1"/>
</dbReference>
<gene>
    <name evidence="1" type="ORF">EAT49_13895</name>
</gene>
<accession>A0A3N2QYN9</accession>
<dbReference type="InterPro" id="IPR029068">
    <property type="entry name" value="Glyas_Bleomycin-R_OHBP_Dase"/>
</dbReference>
<evidence type="ECO:0000313" key="2">
    <source>
        <dbReference type="Proteomes" id="UP000268016"/>
    </source>
</evidence>
<dbReference type="Gene3D" id="3.30.720.110">
    <property type="match status" value="1"/>
</dbReference>
<dbReference type="Proteomes" id="UP000268016">
    <property type="component" value="Unassembled WGS sequence"/>
</dbReference>
<dbReference type="PANTHER" id="PTHR34109:SF1">
    <property type="entry name" value="VOC DOMAIN-CONTAINING PROTEIN"/>
    <property type="match status" value="1"/>
</dbReference>
<keyword evidence="2" id="KW-1185">Reference proteome</keyword>
<sequence length="134" mass="14293">MSSFLVCPEADAVLAFAREVFGAEDIRPALYRRGGALWNAELSIGGSTIMVGASRLGFSRPGFVYVHVPDARATFDAAVAAGAQPVMPLAAQFYGDLDGGVEDMGGNWWWMSTHERSLSPDEIEAGARRQEAAA</sequence>
<proteinExistence type="predicted"/>
<dbReference type="AlphaFoldDB" id="A0A3N2QYN9"/>
<dbReference type="PANTHER" id="PTHR34109">
    <property type="entry name" value="BNAUNNG04460D PROTEIN-RELATED"/>
    <property type="match status" value="1"/>
</dbReference>
<protein>
    <submittedName>
        <fullName evidence="1">VOC family protein</fullName>
    </submittedName>
</protein>
<comment type="caution">
    <text evidence="1">The sequence shown here is derived from an EMBL/GenBank/DDBJ whole genome shotgun (WGS) entry which is preliminary data.</text>
</comment>